<dbReference type="Pfam" id="PF03734">
    <property type="entry name" value="YkuD"/>
    <property type="match status" value="1"/>
</dbReference>
<feature type="active site" description="Nucleophile" evidence="7">
    <location>
        <position position="484"/>
    </location>
</feature>
<name>A0A4R7BVA0_9HYPH</name>
<organism evidence="9 10">
    <name type="scientific">Enterovirga rhinocerotis</name>
    <dbReference type="NCBI Taxonomy" id="1339210"/>
    <lineage>
        <taxon>Bacteria</taxon>
        <taxon>Pseudomonadati</taxon>
        <taxon>Pseudomonadota</taxon>
        <taxon>Alphaproteobacteria</taxon>
        <taxon>Hyphomicrobiales</taxon>
        <taxon>Methylobacteriaceae</taxon>
        <taxon>Enterovirga</taxon>
    </lineage>
</organism>
<keyword evidence="4 7" id="KW-0133">Cell shape</keyword>
<dbReference type="GO" id="GO:0009252">
    <property type="term" value="P:peptidoglycan biosynthetic process"/>
    <property type="evidence" value="ECO:0007669"/>
    <property type="project" value="UniProtKB-UniPathway"/>
</dbReference>
<dbReference type="PANTHER" id="PTHR41533">
    <property type="entry name" value="L,D-TRANSPEPTIDASE HI_1667-RELATED"/>
    <property type="match status" value="1"/>
</dbReference>
<evidence type="ECO:0000259" key="8">
    <source>
        <dbReference type="PROSITE" id="PS52029"/>
    </source>
</evidence>
<dbReference type="CDD" id="cd16913">
    <property type="entry name" value="YkuD_like"/>
    <property type="match status" value="1"/>
</dbReference>
<keyword evidence="5 7" id="KW-0573">Peptidoglycan synthesis</keyword>
<dbReference type="InterPro" id="IPR045380">
    <property type="entry name" value="LD_TPept_scaffold_dom"/>
</dbReference>
<feature type="domain" description="L,D-TPase catalytic" evidence="8">
    <location>
        <begin position="351"/>
        <end position="520"/>
    </location>
</feature>
<dbReference type="InterPro" id="IPR005490">
    <property type="entry name" value="LD_TPept_cat_dom"/>
</dbReference>
<dbReference type="GO" id="GO:0008360">
    <property type="term" value="P:regulation of cell shape"/>
    <property type="evidence" value="ECO:0007669"/>
    <property type="project" value="UniProtKB-UniRule"/>
</dbReference>
<dbReference type="GO" id="GO:0004180">
    <property type="term" value="F:carboxypeptidase activity"/>
    <property type="evidence" value="ECO:0007669"/>
    <property type="project" value="UniProtKB-ARBA"/>
</dbReference>
<dbReference type="Gene3D" id="2.40.440.10">
    <property type="entry name" value="L,D-transpeptidase catalytic domain-like"/>
    <property type="match status" value="1"/>
</dbReference>
<dbReference type="PROSITE" id="PS52029">
    <property type="entry name" value="LD_TPASE"/>
    <property type="match status" value="1"/>
</dbReference>
<evidence type="ECO:0000256" key="7">
    <source>
        <dbReference type="PROSITE-ProRule" id="PRU01373"/>
    </source>
</evidence>
<dbReference type="Proteomes" id="UP000295122">
    <property type="component" value="Unassembled WGS sequence"/>
</dbReference>
<dbReference type="UniPathway" id="UPA00219"/>
<dbReference type="AlphaFoldDB" id="A0A4R7BVA0"/>
<dbReference type="EMBL" id="SNZR01000013">
    <property type="protein sequence ID" value="TDR89768.1"/>
    <property type="molecule type" value="Genomic_DNA"/>
</dbReference>
<dbReference type="OrthoDB" id="9778545at2"/>
<evidence type="ECO:0000256" key="1">
    <source>
        <dbReference type="ARBA" id="ARBA00004752"/>
    </source>
</evidence>
<gene>
    <name evidence="9" type="ORF">EV668_2603</name>
</gene>
<keyword evidence="10" id="KW-1185">Reference proteome</keyword>
<evidence type="ECO:0000313" key="9">
    <source>
        <dbReference type="EMBL" id="TDR89768.1"/>
    </source>
</evidence>
<evidence type="ECO:0000256" key="5">
    <source>
        <dbReference type="ARBA" id="ARBA00022984"/>
    </source>
</evidence>
<protein>
    <submittedName>
        <fullName evidence="9">L,D-transpeptidase-like protein</fullName>
    </submittedName>
</protein>
<dbReference type="GO" id="GO:0016740">
    <property type="term" value="F:transferase activity"/>
    <property type="evidence" value="ECO:0007669"/>
    <property type="project" value="UniProtKB-KW"/>
</dbReference>
<keyword evidence="6 7" id="KW-0961">Cell wall biogenesis/degradation</keyword>
<keyword evidence="3" id="KW-0808">Transferase</keyword>
<dbReference type="InterPro" id="IPR052905">
    <property type="entry name" value="LD-transpeptidase_YkuD-like"/>
</dbReference>
<dbReference type="Pfam" id="PF20142">
    <property type="entry name" value="Scaffold"/>
    <property type="match status" value="1"/>
</dbReference>
<dbReference type="SUPFAM" id="SSF141523">
    <property type="entry name" value="L,D-transpeptidase catalytic domain-like"/>
    <property type="match status" value="1"/>
</dbReference>
<dbReference type="InterPro" id="IPR038063">
    <property type="entry name" value="Transpep_catalytic_dom"/>
</dbReference>
<reference evidence="9 10" key="1">
    <citation type="submission" date="2019-03" db="EMBL/GenBank/DDBJ databases">
        <title>Genomic Encyclopedia of Type Strains, Phase IV (KMG-IV): sequencing the most valuable type-strain genomes for metagenomic binning, comparative biology and taxonomic classification.</title>
        <authorList>
            <person name="Goeker M."/>
        </authorList>
    </citation>
    <scope>NUCLEOTIDE SEQUENCE [LARGE SCALE GENOMIC DNA]</scope>
    <source>
        <strain evidence="9 10">DSM 25903</strain>
    </source>
</reference>
<evidence type="ECO:0000256" key="4">
    <source>
        <dbReference type="ARBA" id="ARBA00022960"/>
    </source>
</evidence>
<comment type="caution">
    <text evidence="9">The sequence shown here is derived from an EMBL/GenBank/DDBJ whole genome shotgun (WGS) entry which is preliminary data.</text>
</comment>
<evidence type="ECO:0000256" key="6">
    <source>
        <dbReference type="ARBA" id="ARBA00023316"/>
    </source>
</evidence>
<comment type="pathway">
    <text evidence="1 7">Cell wall biogenesis; peptidoglycan biosynthesis.</text>
</comment>
<evidence type="ECO:0000313" key="10">
    <source>
        <dbReference type="Proteomes" id="UP000295122"/>
    </source>
</evidence>
<dbReference type="GO" id="GO:0071555">
    <property type="term" value="P:cell wall organization"/>
    <property type="evidence" value="ECO:0007669"/>
    <property type="project" value="UniProtKB-UniRule"/>
</dbReference>
<comment type="similarity">
    <text evidence="2">Belongs to the YkuD family.</text>
</comment>
<dbReference type="RefSeq" id="WP_133770638.1">
    <property type="nucleotide sequence ID" value="NZ_SNZR01000013.1"/>
</dbReference>
<proteinExistence type="inferred from homology"/>
<feature type="active site" description="Proton donor/acceptor" evidence="7">
    <location>
        <position position="465"/>
    </location>
</feature>
<evidence type="ECO:0000256" key="2">
    <source>
        <dbReference type="ARBA" id="ARBA00005992"/>
    </source>
</evidence>
<accession>A0A4R7BVA0</accession>
<sequence>MGTLMQGGDGQGAMRAGMPAAPRRRRLAGLLAGIALTAIGPTAYALAETEPGLGLPLPPDVTVIVPPASPETSASAEIRLDLPPEPGLLAVEAGSAPQPKAEVAAPAIEIRPDLPPEPTVLAVDAAAGEGLRFATELERRLADPQLPLPPKVTAREREGIAAFYAATDHRPLWIADGAWTRAADSLIDRLGRAEEDGLDPADYPVPNLSGGGRALDIAELADAELKLSAAAYLYARAARGGRLEPNRVSALVTPQLELPSPERVLSQVGGSTDAGEALQGFNPAYPGYRALREKLAEIRSHRPAGMVKAKGAVVASASDTRLPSGWSPRLEGDIVANMERWRWLPSRVADRYILVNVPEYQVRLVENGAVAHEARVIIGKPNTPTPIFSDTMDHAVVNPSWYIPPSILRKEILPGLAKDPDYAAKRGYTVTRRGNVTSVRQPPGPRNALGYIKLMFPNDHAVYLHDTPNRNLFSSARRAFSHGCVRVQNPFSLAGKILGNGWSEARLKSLIGRGERTIFLEERMPIHLAYFTTSVDEATGRVSSAEDVYGIHRRVRNALGLGG</sequence>
<dbReference type="PANTHER" id="PTHR41533:SF2">
    <property type="entry name" value="BLR7131 PROTEIN"/>
    <property type="match status" value="1"/>
</dbReference>
<evidence type="ECO:0000256" key="3">
    <source>
        <dbReference type="ARBA" id="ARBA00022679"/>
    </source>
</evidence>